<evidence type="ECO:0000256" key="5">
    <source>
        <dbReference type="ARBA" id="ARBA00022692"/>
    </source>
</evidence>
<keyword evidence="6" id="KW-0630">Potassium</keyword>
<feature type="transmembrane region" description="Helical" evidence="10">
    <location>
        <begin position="38"/>
        <end position="59"/>
    </location>
</feature>
<feature type="transmembrane region" description="Helical" evidence="10">
    <location>
        <begin position="523"/>
        <end position="543"/>
    </location>
</feature>
<dbReference type="eggNOG" id="COG0168">
    <property type="taxonomic scope" value="Bacteria"/>
</dbReference>
<feature type="transmembrane region" description="Helical" evidence="10">
    <location>
        <begin position="205"/>
        <end position="224"/>
    </location>
</feature>
<feature type="transmembrane region" description="Helical" evidence="10">
    <location>
        <begin position="6"/>
        <end position="26"/>
    </location>
</feature>
<dbReference type="Pfam" id="PF02386">
    <property type="entry name" value="TrkH"/>
    <property type="match status" value="1"/>
</dbReference>
<feature type="transmembrane region" description="Helical" evidence="10">
    <location>
        <begin position="404"/>
        <end position="423"/>
    </location>
</feature>
<dbReference type="GO" id="GO:0015379">
    <property type="term" value="F:potassium:chloride symporter activity"/>
    <property type="evidence" value="ECO:0007669"/>
    <property type="project" value="InterPro"/>
</dbReference>
<name>V5WJQ2_9SPIO</name>
<keyword evidence="7 10" id="KW-1133">Transmembrane helix</keyword>
<dbReference type="STRING" id="1307761.L21SP2_2456"/>
<feature type="transmembrane region" description="Helical" evidence="10">
    <location>
        <begin position="458"/>
        <end position="478"/>
    </location>
</feature>
<feature type="transmembrane region" description="Helical" evidence="10">
    <location>
        <begin position="320"/>
        <end position="339"/>
    </location>
</feature>
<evidence type="ECO:0000256" key="9">
    <source>
        <dbReference type="ARBA" id="ARBA00023136"/>
    </source>
</evidence>
<accession>V5WJQ2</accession>
<keyword evidence="3" id="KW-1003">Cell membrane</keyword>
<comment type="subcellular location">
    <subcellularLocation>
        <location evidence="1">Cell membrane</location>
        <topology evidence="1">Multi-pass membrane protein</topology>
    </subcellularLocation>
</comment>
<dbReference type="EMBL" id="CP006939">
    <property type="protein sequence ID" value="AHC15809.1"/>
    <property type="molecule type" value="Genomic_DNA"/>
</dbReference>
<evidence type="ECO:0000256" key="6">
    <source>
        <dbReference type="ARBA" id="ARBA00022958"/>
    </source>
</evidence>
<gene>
    <name evidence="11" type="ORF">L21SP2_2456</name>
</gene>
<dbReference type="PANTHER" id="PTHR32024">
    <property type="entry name" value="TRK SYSTEM POTASSIUM UPTAKE PROTEIN TRKG-RELATED"/>
    <property type="match status" value="1"/>
</dbReference>
<evidence type="ECO:0000256" key="10">
    <source>
        <dbReference type="SAM" id="Phobius"/>
    </source>
</evidence>
<dbReference type="NCBIfam" id="TIGR00933">
    <property type="entry name" value="2a38"/>
    <property type="match status" value="1"/>
</dbReference>
<feature type="transmembrane region" description="Helical" evidence="10">
    <location>
        <begin position="351"/>
        <end position="372"/>
    </location>
</feature>
<dbReference type="Proteomes" id="UP000018680">
    <property type="component" value="Chromosome"/>
</dbReference>
<feature type="transmembrane region" description="Helical" evidence="10">
    <location>
        <begin position="176"/>
        <end position="193"/>
    </location>
</feature>
<feature type="transmembrane region" description="Helical" evidence="10">
    <location>
        <begin position="105"/>
        <end position="124"/>
    </location>
</feature>
<keyword evidence="5 10" id="KW-0812">Transmembrane</keyword>
<evidence type="ECO:0000256" key="1">
    <source>
        <dbReference type="ARBA" id="ARBA00004651"/>
    </source>
</evidence>
<keyword evidence="4" id="KW-0633">Potassium transport</keyword>
<dbReference type="KEGG" id="slr:L21SP2_2456"/>
<dbReference type="InterPro" id="IPR004772">
    <property type="entry name" value="TrkH"/>
</dbReference>
<evidence type="ECO:0000256" key="3">
    <source>
        <dbReference type="ARBA" id="ARBA00022475"/>
    </source>
</evidence>
<dbReference type="OrthoDB" id="9810952at2"/>
<keyword evidence="2" id="KW-0813">Transport</keyword>
<evidence type="ECO:0000256" key="8">
    <source>
        <dbReference type="ARBA" id="ARBA00023065"/>
    </source>
</evidence>
<feature type="transmembrane region" description="Helical" evidence="10">
    <location>
        <begin position="579"/>
        <end position="600"/>
    </location>
</feature>
<dbReference type="InterPro" id="IPR003445">
    <property type="entry name" value="Cat_transpt"/>
</dbReference>
<keyword evidence="12" id="KW-1185">Reference proteome</keyword>
<evidence type="ECO:0000256" key="4">
    <source>
        <dbReference type="ARBA" id="ARBA00022538"/>
    </source>
</evidence>
<dbReference type="PANTHER" id="PTHR32024:SF1">
    <property type="entry name" value="KTR SYSTEM POTASSIUM UPTAKE PROTEIN B"/>
    <property type="match status" value="1"/>
</dbReference>
<keyword evidence="9 10" id="KW-0472">Membrane</keyword>
<evidence type="ECO:0000313" key="12">
    <source>
        <dbReference type="Proteomes" id="UP000018680"/>
    </source>
</evidence>
<dbReference type="GO" id="GO:0005886">
    <property type="term" value="C:plasma membrane"/>
    <property type="evidence" value="ECO:0007669"/>
    <property type="project" value="UniProtKB-SubCell"/>
</dbReference>
<feature type="transmembrane region" description="Helical" evidence="10">
    <location>
        <begin position="71"/>
        <end position="93"/>
    </location>
</feature>
<sequence length="618" mass="67509">MLPDGLFISVGHALLAAAIYTIIRTMETPARSRRIENIRKILTPVIIFTFVLSIISLFLEQAEIDSPFIGVFTNAVDFTLAFFILLELIFELISAPYKGIWLKNNLASTLFSAAFLILFTYNKYVEFVIQPDLESGFQIAGLIVVRNFFMLFKVFGRIRRISALLNNLTIHPAQTLVLSFLMVILVGTFFLMLPVTTVDGSGLNFIDALFTTTSAVCVTGLIVVDTATHFTLLGQAGILILIQIGGLGIMILSYSAAWALRRSFSLQDKLLISYMTNEDDLNRVSRSLLQIITLTFSIEALGALWLFFSFFSEGMALGKSAWFAVFHSVSAFCNAGFALFSDSLEGFAGNIPVNLGVAFLIICGGLSFAVMMDLMKIPGKLRPFSGRAGISGKRGLQLQLNTRVVLLVNLILLTAGVLIFYGLEYRNSLSAEPVGRQYLLAFFQTVTLRTAGFNTMNFASLGSAALMLSLFLMIIGGASGSTAGGMKVNTVAVVFSYLKSRLTGRDRVRIFEYTLTRNTSSNALVLFIFAVSTIFAGVFFLSISEEQPFQDIVFEVVSAFATVGVSRGITSGLSTPGRLIISILMFMGRIGPLTLLTALAGRRVNDGVYYPETDILIG</sequence>
<evidence type="ECO:0000256" key="7">
    <source>
        <dbReference type="ARBA" id="ARBA00022989"/>
    </source>
</evidence>
<feature type="transmembrane region" description="Helical" evidence="10">
    <location>
        <begin position="288"/>
        <end position="308"/>
    </location>
</feature>
<dbReference type="AlphaFoldDB" id="V5WJQ2"/>
<reference evidence="11 12" key="1">
    <citation type="journal article" date="2015" name="Stand. Genomic Sci.">
        <title>Complete genome sequence and description of Salinispira pacifica gen. nov., sp. nov., a novel spirochaete isolated form a hypersaline microbial mat.</title>
        <authorList>
            <person name="Ben Hania W."/>
            <person name="Joseph M."/>
            <person name="Schumann P."/>
            <person name="Bunk B."/>
            <person name="Fiebig A."/>
            <person name="Sproer C."/>
            <person name="Klenk H.P."/>
            <person name="Fardeau M.L."/>
            <person name="Spring S."/>
        </authorList>
    </citation>
    <scope>NUCLEOTIDE SEQUENCE [LARGE SCALE GENOMIC DNA]</scope>
    <source>
        <strain evidence="11 12">L21-RPul-D2</strain>
    </source>
</reference>
<protein>
    <submittedName>
        <fullName evidence="11">Potassium uptake protein, integral membrane component, KtrB</fullName>
    </submittedName>
</protein>
<feature type="transmembrane region" description="Helical" evidence="10">
    <location>
        <begin position="236"/>
        <end position="260"/>
    </location>
</feature>
<dbReference type="HOGENOM" id="CLU_026429_3_1_12"/>
<evidence type="ECO:0000256" key="2">
    <source>
        <dbReference type="ARBA" id="ARBA00022448"/>
    </source>
</evidence>
<feature type="transmembrane region" description="Helical" evidence="10">
    <location>
        <begin position="136"/>
        <end position="155"/>
    </location>
</feature>
<evidence type="ECO:0000313" key="11">
    <source>
        <dbReference type="EMBL" id="AHC15809.1"/>
    </source>
</evidence>
<proteinExistence type="predicted"/>
<keyword evidence="8" id="KW-0406">Ion transport</keyword>
<organism evidence="11 12">
    <name type="scientific">Salinispira pacifica</name>
    <dbReference type="NCBI Taxonomy" id="1307761"/>
    <lineage>
        <taxon>Bacteria</taxon>
        <taxon>Pseudomonadati</taxon>
        <taxon>Spirochaetota</taxon>
        <taxon>Spirochaetia</taxon>
        <taxon>Spirochaetales</taxon>
        <taxon>Spirochaetaceae</taxon>
        <taxon>Salinispira</taxon>
    </lineage>
</organism>
<dbReference type="PATRIC" id="fig|1307761.3.peg.2448"/>